<reference evidence="2" key="1">
    <citation type="submission" date="2020-04" db="EMBL/GenBank/DDBJ databases">
        <title>Analysis of mating type loci in Filobasidium floriforme.</title>
        <authorList>
            <person name="Nowrousian M."/>
        </authorList>
    </citation>
    <scope>NUCLEOTIDE SEQUENCE</scope>
    <source>
        <strain evidence="2">CBS 6242</strain>
    </source>
</reference>
<feature type="compositionally biased region" description="Basic residues" evidence="1">
    <location>
        <begin position="58"/>
        <end position="72"/>
    </location>
</feature>
<accession>A0A8K0NTX2</accession>
<feature type="compositionally biased region" description="Polar residues" evidence="1">
    <location>
        <begin position="30"/>
        <end position="40"/>
    </location>
</feature>
<dbReference type="Gene3D" id="2.60.40.640">
    <property type="match status" value="1"/>
</dbReference>
<name>A0A8K0NTX2_9TREE</name>
<comment type="caution">
    <text evidence="2">The sequence shown here is derived from an EMBL/GenBank/DDBJ whole genome shotgun (WGS) entry which is preliminary data.</text>
</comment>
<dbReference type="EMBL" id="JABELV010000041">
    <property type="protein sequence ID" value="KAG7561992.1"/>
    <property type="molecule type" value="Genomic_DNA"/>
</dbReference>
<feature type="region of interest" description="Disordered" evidence="1">
    <location>
        <begin position="311"/>
        <end position="334"/>
    </location>
</feature>
<feature type="compositionally biased region" description="Low complexity" evidence="1">
    <location>
        <begin position="254"/>
        <end position="291"/>
    </location>
</feature>
<feature type="region of interest" description="Disordered" evidence="1">
    <location>
        <begin position="218"/>
        <end position="296"/>
    </location>
</feature>
<sequence length="680" mass="75406">MPSFAAPLSHVSHSLDRLHQRPENGRRDSSLLSIASGSNNHHAHAPSVPHYPDERSSSRQRSRSPSKISHKGHLKLHVAETVVLVHPPETKLEVLGEGIVNQVSQPQEDTVLNGQIEVIMDKPRVARSIRVELVVTCRLQIPGENNSPWHDREIFSRCVEIGNVDDEEDESQGIKLEKGSQRFEFSIIVPATLATYDRHPLGRIVPFLRATVEGFPVQTSHHHHPSFNLFSGMGMGMGIGKQRDSRSRNRSRPSSRPSSRAPSPNRIPRNGSSTHLPRNPSSSNLMNNLPRTGSTSHFRQDLFDASTWTAASTTSSPLNSPGLTDPPEFETGDVAFPLPTPTELKPLKGQLFAEKILVVASNPSSSKDGEGLTSLSLQKTGRLAGVGDWKLSLTSDAFSVGSYVTQRIVFLSPSPFATIFAVRLLLNQTYSVTDPTHFDPNFTPAQLAELTWHTCPKRSFLVSMDGAIPHVKRPTPDTPALWRGSLVGSGRARTIKEEEIPFEQDYKLKTGRKRLPDDNKARPSTIEGTITPIRVHHELVLQVFFSVDGEDLQGNPLEGDDPSGVMRMLVLTMPTVLPSCTCTFERVTLPEYCEVQQPFNFEKPGACACGNTMEDFARREAVRTAEEEDDEINQLDVDGMSLDGRQRGRRADRRKAEYDGSHAPTREDERSTSVQARNRR</sequence>
<gene>
    <name evidence="2" type="ORF">FFLO_02547</name>
</gene>
<keyword evidence="3" id="KW-1185">Reference proteome</keyword>
<feature type="region of interest" description="Disordered" evidence="1">
    <location>
        <begin position="1"/>
        <end position="72"/>
    </location>
</feature>
<dbReference type="Proteomes" id="UP000812966">
    <property type="component" value="Unassembled WGS sequence"/>
</dbReference>
<protein>
    <recommendedName>
        <fullName evidence="4">Arrestin-like N-terminal domain-containing protein</fullName>
    </recommendedName>
</protein>
<proteinExistence type="predicted"/>
<dbReference type="InterPro" id="IPR014752">
    <property type="entry name" value="Arrestin-like_C"/>
</dbReference>
<feature type="compositionally biased region" description="Basic and acidic residues" evidence="1">
    <location>
        <begin position="13"/>
        <end position="29"/>
    </location>
</feature>
<feature type="compositionally biased region" description="Basic and acidic residues" evidence="1">
    <location>
        <begin position="654"/>
        <end position="671"/>
    </location>
</feature>
<evidence type="ECO:0000256" key="1">
    <source>
        <dbReference type="SAM" id="MobiDB-lite"/>
    </source>
</evidence>
<evidence type="ECO:0008006" key="4">
    <source>
        <dbReference type="Google" id="ProtNLM"/>
    </source>
</evidence>
<evidence type="ECO:0000313" key="2">
    <source>
        <dbReference type="EMBL" id="KAG7561992.1"/>
    </source>
</evidence>
<organism evidence="2 3">
    <name type="scientific">Filobasidium floriforme</name>
    <dbReference type="NCBI Taxonomy" id="5210"/>
    <lineage>
        <taxon>Eukaryota</taxon>
        <taxon>Fungi</taxon>
        <taxon>Dikarya</taxon>
        <taxon>Basidiomycota</taxon>
        <taxon>Agaricomycotina</taxon>
        <taxon>Tremellomycetes</taxon>
        <taxon>Filobasidiales</taxon>
        <taxon>Filobasidiaceae</taxon>
        <taxon>Filobasidium</taxon>
    </lineage>
</organism>
<dbReference type="AlphaFoldDB" id="A0A8K0NTX2"/>
<feature type="region of interest" description="Disordered" evidence="1">
    <location>
        <begin position="624"/>
        <end position="680"/>
    </location>
</feature>
<evidence type="ECO:0000313" key="3">
    <source>
        <dbReference type="Proteomes" id="UP000812966"/>
    </source>
</evidence>